<dbReference type="SUPFAM" id="SSF81383">
    <property type="entry name" value="F-box domain"/>
    <property type="match status" value="1"/>
</dbReference>
<accession>S4VW47</accession>
<dbReference type="EMBL" id="KC977571">
    <property type="protein sequence ID" value="AGO83651.1"/>
    <property type="molecule type" value="Genomic_DNA"/>
</dbReference>
<reference evidence="1 2" key="1">
    <citation type="journal article" date="2013" name="Science">
        <title>Pandoraviruses: amoeba viruses with genomes up to 2.5 Mb reaching that of parasitic eukaryotes.</title>
        <authorList>
            <person name="Philippe N."/>
            <person name="Legendre M."/>
            <person name="Doutre G."/>
            <person name="Coute Y."/>
            <person name="Poirot O."/>
            <person name="Lescot M."/>
            <person name="Arslan D."/>
            <person name="Seltzer V."/>
            <person name="Bertaux L."/>
            <person name="Bruley C."/>
            <person name="Garin J."/>
            <person name="Claverie J.M."/>
            <person name="Abergel C."/>
        </authorList>
    </citation>
    <scope>NUCLEOTIDE SEQUENCE [LARGE SCALE GENOMIC DNA]</scope>
</reference>
<proteinExistence type="predicted"/>
<dbReference type="Proteomes" id="UP000204584">
    <property type="component" value="Segment"/>
</dbReference>
<dbReference type="InterPro" id="IPR036047">
    <property type="entry name" value="F-box-like_dom_sf"/>
</dbReference>
<evidence type="ECO:0000313" key="1">
    <source>
        <dbReference type="EMBL" id="AGO83651.1"/>
    </source>
</evidence>
<protein>
    <submittedName>
        <fullName evidence="1">F-box domain containing protein</fullName>
    </submittedName>
</protein>
<dbReference type="RefSeq" id="YP_008436713.1">
    <property type="nucleotide sequence ID" value="NC_022098.1"/>
</dbReference>
<dbReference type="KEGG" id="vg:16605438"/>
<name>S4VW47_9VIRU</name>
<gene>
    <name evidence="1" type="ORF">psal_cds_166</name>
</gene>
<sequence length="375" mass="40732">MLSRLASLWGCGPTPIDYRYINAEDDRKSDNDDDDMDTSRRSDLPIELWWLILQRAAPTPQARFLVARVCKAWRRAVLEDDLAAGRTPMGQGAEACRMRLAAEAMAAADVALLQWTLSKARASAPSDQAHGRLWERLPATGSVACAEVLYAAGRPRCVAGCPCRWSATSIPACRLRDIMADTAKAGHLDLLRALVKWKIVERENWLYATVWESVVHGRVAVLQLLFDEGQLASLFSRVGCMPAYGPCVKPGHPRTWADLAAHNNRVDALVWLCDHNVDGGDLDGALVMAASSGARNAAVWLCERHHLERFAEALVGALVKHRIATATALLAYAGAARACSEAQGETLAEAIARARRDSPALDVAAAVLLDRLLAA</sequence>
<dbReference type="GeneID" id="16605438"/>
<keyword evidence="2" id="KW-1185">Reference proteome</keyword>
<organism evidence="1 2">
    <name type="scientific">Pandoravirus salinus</name>
    <dbReference type="NCBI Taxonomy" id="1349410"/>
    <lineage>
        <taxon>Viruses</taxon>
        <taxon>Pandoravirus</taxon>
    </lineage>
</organism>
<evidence type="ECO:0000313" key="2">
    <source>
        <dbReference type="Proteomes" id="UP000204584"/>
    </source>
</evidence>